<sequence length="62" mass="6750">MAEIRLDPHGQEEVHPFCGNLRRAVGPGRDDTLPPLHIASIAMELGGNGEVRPEPLGGEWRP</sequence>
<comment type="caution">
    <text evidence="1">The sequence shown here is derived from an EMBL/GenBank/DDBJ whole genome shotgun (WGS) entry which is preliminary data.</text>
</comment>
<organism evidence="1 2">
    <name type="scientific">Actinopolymorpha pittospori</name>
    <dbReference type="NCBI Taxonomy" id="648752"/>
    <lineage>
        <taxon>Bacteria</taxon>
        <taxon>Bacillati</taxon>
        <taxon>Actinomycetota</taxon>
        <taxon>Actinomycetes</taxon>
        <taxon>Propionibacteriales</taxon>
        <taxon>Actinopolymorphaceae</taxon>
        <taxon>Actinopolymorpha</taxon>
    </lineage>
</organism>
<gene>
    <name evidence="1" type="ORF">HEB94_001649</name>
</gene>
<evidence type="ECO:0000313" key="1">
    <source>
        <dbReference type="EMBL" id="MBE1604801.1"/>
    </source>
</evidence>
<accession>A0A927RH33</accession>
<dbReference type="AlphaFoldDB" id="A0A927RH33"/>
<dbReference type="EMBL" id="JADBEM010000001">
    <property type="protein sequence ID" value="MBE1604801.1"/>
    <property type="molecule type" value="Genomic_DNA"/>
</dbReference>
<reference evidence="1" key="1">
    <citation type="submission" date="2020-10" db="EMBL/GenBank/DDBJ databases">
        <title>Sequencing the genomes of 1000 actinobacteria strains.</title>
        <authorList>
            <person name="Klenk H.-P."/>
        </authorList>
    </citation>
    <scope>NUCLEOTIDE SEQUENCE</scope>
    <source>
        <strain evidence="1">DSM 45354</strain>
    </source>
</reference>
<protein>
    <submittedName>
        <fullName evidence="1">Uncharacterized protein</fullName>
    </submittedName>
</protein>
<keyword evidence="2" id="KW-1185">Reference proteome</keyword>
<dbReference type="Proteomes" id="UP000638648">
    <property type="component" value="Unassembled WGS sequence"/>
</dbReference>
<dbReference type="RefSeq" id="WP_192749260.1">
    <property type="nucleotide sequence ID" value="NZ_BAABJL010000124.1"/>
</dbReference>
<evidence type="ECO:0000313" key="2">
    <source>
        <dbReference type="Proteomes" id="UP000638648"/>
    </source>
</evidence>
<proteinExistence type="predicted"/>
<name>A0A927RH33_9ACTN</name>